<dbReference type="PANTHER" id="PTHR39576:SF2">
    <property type="entry name" value="ATTACHING AND EFFACING PROTEIN HOMOLOG-RELATED"/>
    <property type="match status" value="1"/>
</dbReference>
<protein>
    <recommendedName>
        <fullName evidence="3">Big-1 domain-containing protein</fullName>
    </recommendedName>
</protein>
<dbReference type="InterPro" id="IPR008964">
    <property type="entry name" value="Invasin/intimin_cell_adhesion"/>
</dbReference>
<dbReference type="Gene3D" id="2.40.160.160">
    <property type="entry name" value="Inverse autotransporter, beta-domain"/>
    <property type="match status" value="1"/>
</dbReference>
<feature type="domain" description="Big-1" evidence="3">
    <location>
        <begin position="1273"/>
        <end position="1366"/>
    </location>
</feature>
<feature type="domain" description="Big-1" evidence="3">
    <location>
        <begin position="1072"/>
        <end position="1176"/>
    </location>
</feature>
<name>A0A6S7E5Y6_9BURK</name>
<dbReference type="InterPro" id="IPR003535">
    <property type="entry name" value="Intimin/invasin_bac"/>
</dbReference>
<gene>
    <name evidence="4" type="ORF">LMG26858_04038</name>
</gene>
<dbReference type="InterPro" id="IPR013783">
    <property type="entry name" value="Ig-like_fold"/>
</dbReference>
<dbReference type="SMART" id="SM00634">
    <property type="entry name" value="BID_1"/>
    <property type="match status" value="10"/>
</dbReference>
<keyword evidence="5" id="KW-1185">Reference proteome</keyword>
<dbReference type="PANTHER" id="PTHR39576">
    <property type="entry name" value="ATTACHING AND EFFACING PROTEIN HOMOLOG-RELATED-RELATED"/>
    <property type="match status" value="1"/>
</dbReference>
<feature type="domain" description="Big-1" evidence="3">
    <location>
        <begin position="667"/>
        <end position="760"/>
    </location>
</feature>
<organism evidence="4 5">
    <name type="scientific">Achromobacter anxifer</name>
    <dbReference type="NCBI Taxonomy" id="1287737"/>
    <lineage>
        <taxon>Bacteria</taxon>
        <taxon>Pseudomonadati</taxon>
        <taxon>Pseudomonadota</taxon>
        <taxon>Betaproteobacteria</taxon>
        <taxon>Burkholderiales</taxon>
        <taxon>Alcaligenaceae</taxon>
        <taxon>Achromobacter</taxon>
    </lineage>
</organism>
<dbReference type="FunFam" id="2.40.160.160:FF:000001">
    <property type="entry name" value="Intimin-like inverse autotransporter SinH"/>
    <property type="match status" value="1"/>
</dbReference>
<feature type="region of interest" description="Disordered" evidence="2">
    <location>
        <begin position="85"/>
        <end position="110"/>
    </location>
</feature>
<feature type="domain" description="Big-1" evidence="3">
    <location>
        <begin position="969"/>
        <end position="1062"/>
    </location>
</feature>
<dbReference type="PRINTS" id="PR01369">
    <property type="entry name" value="INTIMIN"/>
</dbReference>
<dbReference type="Pfam" id="PF02369">
    <property type="entry name" value="Big_1"/>
    <property type="match status" value="10"/>
</dbReference>
<reference evidence="4 5" key="1">
    <citation type="submission" date="2020-04" db="EMBL/GenBank/DDBJ databases">
        <authorList>
            <person name="De Canck E."/>
        </authorList>
    </citation>
    <scope>NUCLEOTIDE SEQUENCE [LARGE SCALE GENOMIC DNA]</scope>
    <source>
        <strain evidence="4 5">LMG 26858</strain>
    </source>
</reference>
<feature type="region of interest" description="Disordered" evidence="2">
    <location>
        <begin position="41"/>
        <end position="70"/>
    </location>
</feature>
<dbReference type="RefSeq" id="WP_175208814.1">
    <property type="nucleotide sequence ID" value="NZ_CADILG010000033.1"/>
</dbReference>
<feature type="domain" description="Big-1" evidence="3">
    <location>
        <begin position="869"/>
        <end position="961"/>
    </location>
</feature>
<evidence type="ECO:0000313" key="5">
    <source>
        <dbReference type="Proteomes" id="UP000494117"/>
    </source>
</evidence>
<evidence type="ECO:0000259" key="3">
    <source>
        <dbReference type="PROSITE" id="PS51127"/>
    </source>
</evidence>
<proteinExistence type="inferred from homology"/>
<dbReference type="InterPro" id="IPR051715">
    <property type="entry name" value="Intimin-Invasin_domain"/>
</dbReference>
<dbReference type="InterPro" id="IPR003344">
    <property type="entry name" value="Big_1_dom"/>
</dbReference>
<dbReference type="InterPro" id="IPR038177">
    <property type="entry name" value="IAT_beta_sf"/>
</dbReference>
<dbReference type="Pfam" id="PF11924">
    <property type="entry name" value="IAT_beta"/>
    <property type="match status" value="1"/>
</dbReference>
<dbReference type="GO" id="GO:0007155">
    <property type="term" value="P:cell adhesion"/>
    <property type="evidence" value="ECO:0007669"/>
    <property type="project" value="InterPro"/>
</dbReference>
<dbReference type="SUPFAM" id="SSF49373">
    <property type="entry name" value="Invasin/intimin cell-adhesion fragments"/>
    <property type="match status" value="10"/>
</dbReference>
<dbReference type="Gene3D" id="2.60.40.10">
    <property type="entry name" value="Immunoglobulins"/>
    <property type="match status" value="10"/>
</dbReference>
<evidence type="ECO:0000256" key="2">
    <source>
        <dbReference type="SAM" id="MobiDB-lite"/>
    </source>
</evidence>
<feature type="domain" description="Big-1" evidence="3">
    <location>
        <begin position="566"/>
        <end position="659"/>
    </location>
</feature>
<feature type="domain" description="Big-1" evidence="3">
    <location>
        <begin position="768"/>
        <end position="861"/>
    </location>
</feature>
<dbReference type="GO" id="GO:0009279">
    <property type="term" value="C:cell outer membrane"/>
    <property type="evidence" value="ECO:0007669"/>
    <property type="project" value="TreeGrafter"/>
</dbReference>
<accession>A0A6S7E5Y6</accession>
<dbReference type="EMBL" id="CADILG010000033">
    <property type="protein sequence ID" value="CAB3897161.1"/>
    <property type="molecule type" value="Genomic_DNA"/>
</dbReference>
<dbReference type="InterPro" id="IPR024519">
    <property type="entry name" value="IAT_beta"/>
</dbReference>
<evidence type="ECO:0000256" key="1">
    <source>
        <dbReference type="ARBA" id="ARBA00010116"/>
    </source>
</evidence>
<sequence length="1476" mass="147338">MRKRFKLFAWQRLPGRAGGKALCLALASALLVQGCTAPIGGERRQPQRAEAGPSTSGTGAPGTGGAPDLSAPAARARILGELEPAPDLEGRPLSVAPGGGASADARSVAGGKATSEAKRAAESWLGQYGTARLDLLGSFHGGALDMLLPIHDSGIGLIFSQFGVRRTNLLQEAYRTTVNLGLGYRHFGDGYMAGGNAFLDQDVSRGHRRLGLGAEWWADYLKLGMNGYFRLSDWKRSPDARDYQERPANGWDVRTEGYLPQYPQLGGKLMFEKYYGDEVGLFGASNRQRNPSAWTLGVSYTPAPAVTLGLDHRMGQGGKSDTSFKLGLKYAIGVPLAKQMQPGEVASSRKLAGMRMDLVERNNEIVLEYKKNDPITIQLPASASGYPQTVIGFPVTLAGAGVAPRIEWSGSAAAFAMPYGGGAAGSMKLPDYRSDGANSYQLMATATDAHGRKIRSNVMNVSVDPLSVSVARSKATAIADGVDSVRFTAQVRGVQAEAMAGRAVAWALKGAGAITQSSDRTDADGMAYAVVTSKVAAVIGIEAAESLGFKGASEAEFLDDHNTVGVTQLDAAPAAILANGKDKAVLKAMVKDGKGNAAGAGVAVTWTATGGQLAGLASNTDESGVAVMELLSSTVPGAAVVTAKTGPADPGKTRSVELLLDTSDAKVVLLAPSKTTALAGGIDTVTLTATVTDGRGNPVGAGIAVNWSASLGELSAAASSTDANSQAKVTLTAPAVVGTALVTATAAKGDAGKTVSVGFAVDAQRARVAALTSSKTSGLADGADTVTLTATVDDGRGNPVGAGVAVNWNASLGTLGGTASNTDANSQATVVLTAPAAVGTATVTARGASGDAGKTAAIPFVADAASARVVSLVPGEASGVANGTDGVVLTATVEDGSGNRVGAGVAVNWTATLGAIATTSVTDASGQATALLIAPVAPGTAIITATAAKGDAGKTVSVGFAVDVQKARVTELTPSKTSGLANGADTVTLTAMVADAWGNPVGAGVAVNWSASLGSLGAAVSKTDGNSQATVVLTSPAGVGRAAVTAHASDGDAGKTVTIAYTADLSSARVVAGAYSGNKSPVLANGVDVITLWAYVKDATGNRVAGATVDWTTNLGTLDSVTSLSDANGEAHVMLVSTIAGDPVATARVGAADPGRTIGMPSFEPDPSTARVVELTPSKASGVANGVDTVSFTAVLKDRYDNLMWKYAAVNWTTSGGVLAAAVSETDAGGKATMLLSAPKVAGRVDVTAKGAAADAGKTASVTFSGGASSSRVGSASASKTSILANGRDTVILTATVLDGDGNAAGEGLVVDWNTSLGMLDGPASRTNANGVATAVLTAGKVAGVAAVTAKAGAGDAGGAIRVTLTADPMSARVASLSSSKAKGVANGRDSLTLTATVHDVNGNLEGAGVAVNWRTNLGSLAASSSSTDARGVATVMLRAPASAGVAVLTARAAAADGGKTIRVGFEQANALPPPP</sequence>
<dbReference type="PROSITE" id="PS51257">
    <property type="entry name" value="PROKAR_LIPOPROTEIN"/>
    <property type="match status" value="1"/>
</dbReference>
<comment type="similarity">
    <text evidence="1">Belongs to the intimin/invasin family.</text>
</comment>
<dbReference type="PROSITE" id="PS51127">
    <property type="entry name" value="BIG1"/>
    <property type="match status" value="8"/>
</dbReference>
<feature type="domain" description="Big-1" evidence="3">
    <location>
        <begin position="1374"/>
        <end position="1467"/>
    </location>
</feature>
<dbReference type="Proteomes" id="UP000494117">
    <property type="component" value="Unassembled WGS sequence"/>
</dbReference>
<evidence type="ECO:0000313" key="4">
    <source>
        <dbReference type="EMBL" id="CAB3897161.1"/>
    </source>
</evidence>